<evidence type="ECO:0000256" key="1">
    <source>
        <dbReference type="ARBA" id="ARBA00006865"/>
    </source>
</evidence>
<dbReference type="InterPro" id="IPR000757">
    <property type="entry name" value="Beta-glucanase-like"/>
</dbReference>
<dbReference type="KEGG" id="scm:SCHCO_01110887"/>
<dbReference type="PROSITE" id="PS51762">
    <property type="entry name" value="GH16_2"/>
    <property type="match status" value="1"/>
</dbReference>
<proteinExistence type="inferred from homology"/>
<dbReference type="EMBL" id="GL377319">
    <property type="protein sequence ID" value="EFI91156.1"/>
    <property type="molecule type" value="Genomic_DNA"/>
</dbReference>
<sequence length="412" mass="46499">MPKAPAPHPSTRLQQKLTKEDKPWLKDEGKGRARLSWWLTFACLLIGVGVAAILCWRGYTSQFLIPDSKLCLLMEDDFDSGDLNTDNWGYDIELGGFGNGEFQITTKDNVFVRDGNLYIHPTLTSESIDGGYDSLFDGGEWDLGDDCTTSNKTACSVKANSDRKRVVNPVLSGRINTKGKAEMTYGRVEVRAKLPSGDWLWPAIWMLPVDANGTYGDWPISGEIDIMEARGNSEEYPAQGRNYARSSLNYGPLESVMNKIYGWYSVKHGTLADGFHTYAFEWDSQFMRFYTDSRLNAMLELRTRNEKESFWTRGDFPETAQNGSAQVVVENPYEGSWPNAPFDKPFYLIIDVAAGGTSGWFPDNKGDKPWYDGSLTAMYDFAKAQDTWSATWPDSEEDRSFRIDSVKMYSMC</sequence>
<evidence type="ECO:0000259" key="3">
    <source>
        <dbReference type="PROSITE" id="PS51762"/>
    </source>
</evidence>
<feature type="domain" description="GH16" evidence="3">
    <location>
        <begin position="54"/>
        <end position="390"/>
    </location>
</feature>
<dbReference type="PANTHER" id="PTHR10963">
    <property type="entry name" value="GLYCOSYL HYDROLASE-RELATED"/>
    <property type="match status" value="1"/>
</dbReference>
<accession>D8QLR6</accession>
<dbReference type="InterPro" id="IPR050546">
    <property type="entry name" value="Glycosyl_Hydrlase_16"/>
</dbReference>
<keyword evidence="2" id="KW-0472">Membrane</keyword>
<name>D8QLR6_SCHCM</name>
<dbReference type="OMA" id="HAGNPDP"/>
<dbReference type="GO" id="GO:0004553">
    <property type="term" value="F:hydrolase activity, hydrolyzing O-glycosyl compounds"/>
    <property type="evidence" value="ECO:0007669"/>
    <property type="project" value="InterPro"/>
</dbReference>
<dbReference type="Pfam" id="PF00722">
    <property type="entry name" value="Glyco_hydro_16"/>
    <property type="match status" value="1"/>
</dbReference>
<dbReference type="GO" id="GO:0005975">
    <property type="term" value="P:carbohydrate metabolic process"/>
    <property type="evidence" value="ECO:0007669"/>
    <property type="project" value="InterPro"/>
</dbReference>
<dbReference type="InterPro" id="IPR013320">
    <property type="entry name" value="ConA-like_dom_sf"/>
</dbReference>
<keyword evidence="5" id="KW-1185">Reference proteome</keyword>
<reference evidence="4 5" key="1">
    <citation type="journal article" date="2010" name="Nat. Biotechnol.">
        <title>Genome sequence of the model mushroom Schizophyllum commune.</title>
        <authorList>
            <person name="Ohm R.A."/>
            <person name="de Jong J.F."/>
            <person name="Lugones L.G."/>
            <person name="Aerts A."/>
            <person name="Kothe E."/>
            <person name="Stajich J.E."/>
            <person name="de Vries R.P."/>
            <person name="Record E."/>
            <person name="Levasseur A."/>
            <person name="Baker S.E."/>
            <person name="Bartholomew K.A."/>
            <person name="Coutinho P.M."/>
            <person name="Erdmann S."/>
            <person name="Fowler T.J."/>
            <person name="Gathman A.C."/>
            <person name="Lombard V."/>
            <person name="Henrissat B."/>
            <person name="Knabe N."/>
            <person name="Kuees U."/>
            <person name="Lilly W.W."/>
            <person name="Lindquist E."/>
            <person name="Lucas S."/>
            <person name="Magnuson J.K."/>
            <person name="Piumi F."/>
            <person name="Raudaskoski M."/>
            <person name="Salamov A."/>
            <person name="Schmutz J."/>
            <person name="Schwarze F.W.M.R."/>
            <person name="vanKuyk P.A."/>
            <person name="Horton J.S."/>
            <person name="Grigoriev I.V."/>
            <person name="Woesten H.A.B."/>
        </authorList>
    </citation>
    <scope>NUCLEOTIDE SEQUENCE [LARGE SCALE GENOMIC DNA]</scope>
    <source>
        <strain evidence="5">H4-8 / FGSC 9210</strain>
    </source>
</reference>
<dbReference type="OrthoDB" id="4781at2759"/>
<evidence type="ECO:0000256" key="2">
    <source>
        <dbReference type="SAM" id="Phobius"/>
    </source>
</evidence>
<dbReference type="HOGENOM" id="CLU_019533_1_2_1"/>
<dbReference type="Gene3D" id="2.60.120.200">
    <property type="match status" value="1"/>
</dbReference>
<protein>
    <submittedName>
        <fullName evidence="4">Glycoside hydrolase family 16 protein</fullName>
    </submittedName>
</protein>
<keyword evidence="4" id="KW-0378">Hydrolase</keyword>
<comment type="similarity">
    <text evidence="1">Belongs to the glycosyl hydrolase 16 family.</text>
</comment>
<evidence type="ECO:0000313" key="5">
    <source>
        <dbReference type="Proteomes" id="UP000007431"/>
    </source>
</evidence>
<dbReference type="AlphaFoldDB" id="D8QLR6"/>
<dbReference type="Proteomes" id="UP000007431">
    <property type="component" value="Unassembled WGS sequence"/>
</dbReference>
<dbReference type="GeneID" id="9588656"/>
<dbReference type="eggNOG" id="ENOG502QRX5">
    <property type="taxonomic scope" value="Eukaryota"/>
</dbReference>
<dbReference type="SUPFAM" id="SSF49899">
    <property type="entry name" value="Concanavalin A-like lectins/glucanases"/>
    <property type="match status" value="1"/>
</dbReference>
<dbReference type="RefSeq" id="XP_003026059.1">
    <property type="nucleotide sequence ID" value="XM_003026013.1"/>
</dbReference>
<organism evidence="5">
    <name type="scientific">Schizophyllum commune (strain H4-8 / FGSC 9210)</name>
    <name type="common">Split gill fungus</name>
    <dbReference type="NCBI Taxonomy" id="578458"/>
    <lineage>
        <taxon>Eukaryota</taxon>
        <taxon>Fungi</taxon>
        <taxon>Dikarya</taxon>
        <taxon>Basidiomycota</taxon>
        <taxon>Agaricomycotina</taxon>
        <taxon>Agaricomycetes</taxon>
        <taxon>Agaricomycetidae</taxon>
        <taxon>Agaricales</taxon>
        <taxon>Schizophyllaceae</taxon>
        <taxon>Schizophyllum</taxon>
    </lineage>
</organism>
<keyword evidence="2" id="KW-1133">Transmembrane helix</keyword>
<dbReference type="STRING" id="578458.D8QLR6"/>
<gene>
    <name evidence="4" type="ORF">SCHCODRAFT_79971</name>
</gene>
<evidence type="ECO:0000313" key="4">
    <source>
        <dbReference type="EMBL" id="EFI91156.1"/>
    </source>
</evidence>
<feature type="transmembrane region" description="Helical" evidence="2">
    <location>
        <begin position="35"/>
        <end position="59"/>
    </location>
</feature>
<keyword evidence="2" id="KW-0812">Transmembrane</keyword>
<dbReference type="InParanoid" id="D8QLR6"/>
<dbReference type="VEuPathDB" id="FungiDB:SCHCODRAFT_01110887"/>
<dbReference type="PANTHER" id="PTHR10963:SF55">
    <property type="entry name" value="GLYCOSIDE HYDROLASE FAMILY 16 PROTEIN"/>
    <property type="match status" value="1"/>
</dbReference>